<organism evidence="1 2">
    <name type="scientific">Haematococcus lacustris</name>
    <name type="common">Green alga</name>
    <name type="synonym">Haematococcus pluvialis</name>
    <dbReference type="NCBI Taxonomy" id="44745"/>
    <lineage>
        <taxon>Eukaryota</taxon>
        <taxon>Viridiplantae</taxon>
        <taxon>Chlorophyta</taxon>
        <taxon>core chlorophytes</taxon>
        <taxon>Chlorophyceae</taxon>
        <taxon>CS clade</taxon>
        <taxon>Chlamydomonadales</taxon>
        <taxon>Haematococcaceae</taxon>
        <taxon>Haematococcus</taxon>
    </lineage>
</organism>
<evidence type="ECO:0000313" key="1">
    <source>
        <dbReference type="EMBL" id="GFH29715.1"/>
    </source>
</evidence>
<keyword evidence="2" id="KW-1185">Reference proteome</keyword>
<comment type="caution">
    <text evidence="1">The sequence shown here is derived from an EMBL/GenBank/DDBJ whole genome shotgun (WGS) entry which is preliminary data.</text>
</comment>
<evidence type="ECO:0000313" key="2">
    <source>
        <dbReference type="Proteomes" id="UP000485058"/>
    </source>
</evidence>
<protein>
    <submittedName>
        <fullName evidence="1">Uncharacterized protein</fullName>
    </submittedName>
</protein>
<reference evidence="1 2" key="1">
    <citation type="submission" date="2020-02" db="EMBL/GenBank/DDBJ databases">
        <title>Draft genome sequence of Haematococcus lacustris strain NIES-144.</title>
        <authorList>
            <person name="Morimoto D."/>
            <person name="Nakagawa S."/>
            <person name="Yoshida T."/>
            <person name="Sawayama S."/>
        </authorList>
    </citation>
    <scope>NUCLEOTIDE SEQUENCE [LARGE SCALE GENOMIC DNA]</scope>
    <source>
        <strain evidence="1 2">NIES-144</strain>
    </source>
</reference>
<gene>
    <name evidence="1" type="ORF">HaLaN_28426</name>
</gene>
<name>A0A6A0AAF8_HAELA</name>
<dbReference type="AlphaFoldDB" id="A0A6A0AAF8"/>
<dbReference type="Proteomes" id="UP000485058">
    <property type="component" value="Unassembled WGS sequence"/>
</dbReference>
<sequence>MFWRHLPPSFYEAKDLYGNRDLVQANIAIAAAREAAAKLAHLPEPYRSFYTQRVIGIMKGD</sequence>
<dbReference type="Gene3D" id="6.10.140.1470">
    <property type="match status" value="1"/>
</dbReference>
<proteinExistence type="predicted"/>
<dbReference type="EMBL" id="BLLF01004491">
    <property type="protein sequence ID" value="GFH29715.1"/>
    <property type="molecule type" value="Genomic_DNA"/>
</dbReference>
<accession>A0A6A0AAF8</accession>